<keyword evidence="2" id="KW-1185">Reference proteome</keyword>
<sequence length="111" mass="12639">MAPKEPDPAVYDGDAASRRISLNSRHLLDKSYRLYETESHFPVSGRRAHRRGRLLFDNTRLNHCGYTIGEETEYTIIIITTAATRPYSGLSETICDRKQCTRELQIPAGQL</sequence>
<proteinExistence type="predicted"/>
<gene>
    <name evidence="1" type="ORF">PLEPLA_LOCUS38707</name>
</gene>
<dbReference type="AlphaFoldDB" id="A0A9N7VMP0"/>
<name>A0A9N7VMP0_PLEPL</name>
<evidence type="ECO:0000313" key="2">
    <source>
        <dbReference type="Proteomes" id="UP001153269"/>
    </source>
</evidence>
<protein>
    <submittedName>
        <fullName evidence="1">Uncharacterized protein</fullName>
    </submittedName>
</protein>
<evidence type="ECO:0000313" key="1">
    <source>
        <dbReference type="EMBL" id="CAB1451015.1"/>
    </source>
</evidence>
<dbReference type="EMBL" id="CADEAL010004073">
    <property type="protein sequence ID" value="CAB1451015.1"/>
    <property type="molecule type" value="Genomic_DNA"/>
</dbReference>
<accession>A0A9N7VMP0</accession>
<reference evidence="1" key="1">
    <citation type="submission" date="2020-03" db="EMBL/GenBank/DDBJ databases">
        <authorList>
            <person name="Weist P."/>
        </authorList>
    </citation>
    <scope>NUCLEOTIDE SEQUENCE</scope>
</reference>
<organism evidence="1 2">
    <name type="scientific">Pleuronectes platessa</name>
    <name type="common">European plaice</name>
    <dbReference type="NCBI Taxonomy" id="8262"/>
    <lineage>
        <taxon>Eukaryota</taxon>
        <taxon>Metazoa</taxon>
        <taxon>Chordata</taxon>
        <taxon>Craniata</taxon>
        <taxon>Vertebrata</taxon>
        <taxon>Euteleostomi</taxon>
        <taxon>Actinopterygii</taxon>
        <taxon>Neopterygii</taxon>
        <taxon>Teleostei</taxon>
        <taxon>Neoteleostei</taxon>
        <taxon>Acanthomorphata</taxon>
        <taxon>Carangaria</taxon>
        <taxon>Pleuronectiformes</taxon>
        <taxon>Pleuronectoidei</taxon>
        <taxon>Pleuronectidae</taxon>
        <taxon>Pleuronectes</taxon>
    </lineage>
</organism>
<comment type="caution">
    <text evidence="1">The sequence shown here is derived from an EMBL/GenBank/DDBJ whole genome shotgun (WGS) entry which is preliminary data.</text>
</comment>
<dbReference type="Proteomes" id="UP001153269">
    <property type="component" value="Unassembled WGS sequence"/>
</dbReference>